<organism evidence="11">
    <name type="scientific">Soboliphyme baturini</name>
    <dbReference type="NCBI Taxonomy" id="241478"/>
    <lineage>
        <taxon>Eukaryota</taxon>
        <taxon>Metazoa</taxon>
        <taxon>Ecdysozoa</taxon>
        <taxon>Nematoda</taxon>
        <taxon>Enoplea</taxon>
        <taxon>Dorylaimia</taxon>
        <taxon>Dioctophymatida</taxon>
        <taxon>Dioctophymatoidea</taxon>
        <taxon>Soboliphymatidae</taxon>
        <taxon>Soboliphyme</taxon>
    </lineage>
</organism>
<dbReference type="InterPro" id="IPR057475">
    <property type="entry name" value="CUT_C"/>
</dbReference>
<dbReference type="InterPro" id="IPR051962">
    <property type="entry name" value="Cuticlin"/>
</dbReference>
<dbReference type="InterPro" id="IPR056953">
    <property type="entry name" value="CUT_N"/>
</dbReference>
<evidence type="ECO:0000256" key="6">
    <source>
        <dbReference type="ARBA" id="ARBA00022989"/>
    </source>
</evidence>
<dbReference type="GO" id="GO:0005886">
    <property type="term" value="C:plasma membrane"/>
    <property type="evidence" value="ECO:0007669"/>
    <property type="project" value="UniProtKB-SubCell"/>
</dbReference>
<reference evidence="11" key="1">
    <citation type="submission" date="2016-06" db="UniProtKB">
        <authorList>
            <consortium name="WormBaseParasite"/>
        </authorList>
    </citation>
    <scope>IDENTIFICATION</scope>
</reference>
<dbReference type="GO" id="GO:0042302">
    <property type="term" value="F:structural constituent of cuticle"/>
    <property type="evidence" value="ECO:0007669"/>
    <property type="project" value="UniProtKB-KW"/>
</dbReference>
<feature type="domain" description="ZP" evidence="8">
    <location>
        <begin position="10"/>
        <end position="259"/>
    </location>
</feature>
<dbReference type="PANTHER" id="PTHR22907:SF27">
    <property type="entry name" value="ZP DOMAIN-CONTAINING PROTEIN"/>
    <property type="match status" value="1"/>
</dbReference>
<dbReference type="Pfam" id="PF25057">
    <property type="entry name" value="CUT_N"/>
    <property type="match status" value="1"/>
</dbReference>
<evidence type="ECO:0000256" key="7">
    <source>
        <dbReference type="ARBA" id="ARBA00023136"/>
    </source>
</evidence>
<evidence type="ECO:0000256" key="2">
    <source>
        <dbReference type="ARBA" id="ARBA00022460"/>
    </source>
</evidence>
<reference evidence="9 10" key="2">
    <citation type="submission" date="2018-11" db="EMBL/GenBank/DDBJ databases">
        <authorList>
            <consortium name="Pathogen Informatics"/>
        </authorList>
    </citation>
    <scope>NUCLEOTIDE SEQUENCE [LARGE SCALE GENOMIC DNA]</scope>
</reference>
<dbReference type="AlphaFoldDB" id="A0A183IFV7"/>
<keyword evidence="4" id="KW-0812">Transmembrane</keyword>
<dbReference type="EMBL" id="UZAM01007254">
    <property type="protein sequence ID" value="VDO97831.1"/>
    <property type="molecule type" value="Genomic_DNA"/>
</dbReference>
<name>A0A183IFV7_9BILA</name>
<dbReference type="SMART" id="SM00241">
    <property type="entry name" value="ZP"/>
    <property type="match status" value="1"/>
</dbReference>
<dbReference type="InterPro" id="IPR042235">
    <property type="entry name" value="ZP-C_dom"/>
</dbReference>
<evidence type="ECO:0000313" key="11">
    <source>
        <dbReference type="WBParaSite" id="SBAD_0000262401-mRNA-1"/>
    </source>
</evidence>
<protein>
    <submittedName>
        <fullName evidence="11">ZP domain-containing protein</fullName>
    </submittedName>
</protein>
<evidence type="ECO:0000256" key="3">
    <source>
        <dbReference type="ARBA" id="ARBA00022475"/>
    </source>
</evidence>
<evidence type="ECO:0000259" key="8">
    <source>
        <dbReference type="PROSITE" id="PS51034"/>
    </source>
</evidence>
<dbReference type="Pfam" id="PF25301">
    <property type="entry name" value="CUT_C"/>
    <property type="match status" value="1"/>
</dbReference>
<dbReference type="OrthoDB" id="6139674at2759"/>
<gene>
    <name evidence="9" type="ORF">SBAD_LOCUS2501</name>
</gene>
<dbReference type="PANTHER" id="PTHR22907">
    <property type="entry name" value="GH04558P"/>
    <property type="match status" value="1"/>
</dbReference>
<dbReference type="Gene3D" id="2.60.40.4100">
    <property type="entry name" value="Zona pellucida, ZP-C domain"/>
    <property type="match status" value="1"/>
</dbReference>
<dbReference type="PROSITE" id="PS51034">
    <property type="entry name" value="ZP_2"/>
    <property type="match status" value="1"/>
</dbReference>
<keyword evidence="10" id="KW-1185">Reference proteome</keyword>
<evidence type="ECO:0000256" key="4">
    <source>
        <dbReference type="ARBA" id="ARBA00022692"/>
    </source>
</evidence>
<keyword evidence="6" id="KW-1133">Transmembrane helix</keyword>
<keyword evidence="3" id="KW-1003">Cell membrane</keyword>
<evidence type="ECO:0000256" key="1">
    <source>
        <dbReference type="ARBA" id="ARBA00004251"/>
    </source>
</evidence>
<evidence type="ECO:0000313" key="9">
    <source>
        <dbReference type="EMBL" id="VDO97831.1"/>
    </source>
</evidence>
<dbReference type="Proteomes" id="UP000270296">
    <property type="component" value="Unassembled WGS sequence"/>
</dbReference>
<dbReference type="WBParaSite" id="SBAD_0000262401-mRNA-1">
    <property type="protein sequence ID" value="SBAD_0000262401-mRNA-1"/>
    <property type="gene ID" value="SBAD_0000262401"/>
</dbReference>
<accession>A0A183IFV7</accession>
<proteinExistence type="predicted"/>
<evidence type="ECO:0000313" key="10">
    <source>
        <dbReference type="Proteomes" id="UP000270296"/>
    </source>
</evidence>
<keyword evidence="7" id="KW-0472">Membrane</keyword>
<sequence length="315" mass="35537">MLNAGVPKVACEDDEVTIVFETKQPFTGRIFVKGMSNKSECSTTYRSNAVNSVHYRLRNGQCNMLRQRRVGPQRGVEHSMTVVVSFHGTFITKTDKAYRCTCFFMEADNVVKSGIEVGSLATTDLIDTARIPSCSYRIKQNSINGPGVRSAEVGDRVYHVWQCDSDLFGMLVHSCFVDDESGENKYTLLDEDGCAIDELLIAELTYNDLNNEAFVDSNVFKFADKPELYFQCSITLCSKSDGSCVGLTPPRCDKNRPRRTKTNKTLVQTSKKSKRHTTDLDLSSDKLLVFDISDDFERTPKGSKNICFWNFFQQF</sequence>
<dbReference type="InterPro" id="IPR001507">
    <property type="entry name" value="ZP_dom"/>
</dbReference>
<comment type="subcellular location">
    <subcellularLocation>
        <location evidence="1">Cell membrane</location>
        <topology evidence="1">Single-pass type I membrane protein</topology>
    </subcellularLocation>
</comment>
<keyword evidence="5" id="KW-0732">Signal</keyword>
<evidence type="ECO:0000256" key="5">
    <source>
        <dbReference type="ARBA" id="ARBA00022729"/>
    </source>
</evidence>
<keyword evidence="2" id="KW-0193">Cuticle</keyword>